<evidence type="ECO:0000256" key="1">
    <source>
        <dbReference type="SAM" id="Phobius"/>
    </source>
</evidence>
<protein>
    <recommendedName>
        <fullName evidence="4">Yip1 domain-containing protein</fullName>
    </recommendedName>
</protein>
<dbReference type="Proteomes" id="UP000187261">
    <property type="component" value="Unassembled WGS sequence"/>
</dbReference>
<feature type="transmembrane region" description="Helical" evidence="1">
    <location>
        <begin position="62"/>
        <end position="80"/>
    </location>
</feature>
<sequence>MLPDKLSALHFLKLKLKNQIQKIAQIFKRLAAAPCLFYIFEEQGFTQQKIQEKFTEAFVHTLPKALFIYLPIFAFILWLFHDKKKWWYFDHGIFTLHYFSFLLLNILIFSFLNKLTNVVTIGAINWLLYLVMTGMIIYSALYFFVAHRRVYRSHGIVSLIIGFILFSINFIAFLFLVVGLGLISFLMIH</sequence>
<keyword evidence="1" id="KW-0472">Membrane</keyword>
<dbReference type="STRING" id="1121284.SAMN05660493_00537"/>
<keyword evidence="1" id="KW-0812">Transmembrane</keyword>
<feature type="transmembrane region" description="Helical" evidence="1">
    <location>
        <begin position="92"/>
        <end position="112"/>
    </location>
</feature>
<evidence type="ECO:0000313" key="3">
    <source>
        <dbReference type="Proteomes" id="UP000187261"/>
    </source>
</evidence>
<name>A0A1U7PVK8_9FLAO</name>
<feature type="transmembrane region" description="Helical" evidence="1">
    <location>
        <begin position="157"/>
        <end position="188"/>
    </location>
</feature>
<feature type="transmembrane region" description="Helical" evidence="1">
    <location>
        <begin position="124"/>
        <end position="145"/>
    </location>
</feature>
<evidence type="ECO:0008006" key="4">
    <source>
        <dbReference type="Google" id="ProtNLM"/>
    </source>
</evidence>
<accession>A0A1U7PVK8</accession>
<keyword evidence="3" id="KW-1185">Reference proteome</keyword>
<gene>
    <name evidence="2" type="ORF">SAMN05660493_00537</name>
</gene>
<dbReference type="RefSeq" id="WP_076781953.1">
    <property type="nucleotide sequence ID" value="NZ_FTPU01000004.1"/>
</dbReference>
<reference evidence="3" key="1">
    <citation type="submission" date="2016-10" db="EMBL/GenBank/DDBJ databases">
        <authorList>
            <person name="Varghese N."/>
            <person name="Submissions S."/>
        </authorList>
    </citation>
    <scope>NUCLEOTIDE SEQUENCE [LARGE SCALE GENOMIC DNA]</scope>
    <source>
        <strain evidence="3">DSM 19482</strain>
    </source>
</reference>
<dbReference type="OrthoDB" id="675873at2"/>
<keyword evidence="1" id="KW-1133">Transmembrane helix</keyword>
<organism evidence="2 3">
    <name type="scientific">Epilithonimonas bovis DSM 19482</name>
    <dbReference type="NCBI Taxonomy" id="1121284"/>
    <lineage>
        <taxon>Bacteria</taxon>
        <taxon>Pseudomonadati</taxon>
        <taxon>Bacteroidota</taxon>
        <taxon>Flavobacteriia</taxon>
        <taxon>Flavobacteriales</taxon>
        <taxon>Weeksellaceae</taxon>
        <taxon>Chryseobacterium group</taxon>
        <taxon>Epilithonimonas</taxon>
    </lineage>
</organism>
<proteinExistence type="predicted"/>
<evidence type="ECO:0000313" key="2">
    <source>
        <dbReference type="EMBL" id="SIT95870.1"/>
    </source>
</evidence>
<dbReference type="EMBL" id="FTPU01000004">
    <property type="protein sequence ID" value="SIT95870.1"/>
    <property type="molecule type" value="Genomic_DNA"/>
</dbReference>
<dbReference type="AlphaFoldDB" id="A0A1U7PVK8"/>